<keyword evidence="4" id="KW-0804">Transcription</keyword>
<keyword evidence="4" id="KW-0805">Transcription regulation</keyword>
<name>A0A6A6UU38_9PEZI</name>
<gene>
    <name evidence="4" type="primary">MED20</name>
    <name evidence="5" type="ORF">BT63DRAFT_449975</name>
</gene>
<dbReference type="Proteomes" id="UP000799302">
    <property type="component" value="Unassembled WGS sequence"/>
</dbReference>
<evidence type="ECO:0000256" key="4">
    <source>
        <dbReference type="RuleBase" id="RU364152"/>
    </source>
</evidence>
<protein>
    <recommendedName>
        <fullName evidence="4">Mediator of RNA polymerase II transcription subunit 20</fullName>
    </recommendedName>
    <alternativeName>
        <fullName evidence="4">Mediator complex subunit 20</fullName>
    </alternativeName>
</protein>
<reference evidence="5" key="1">
    <citation type="journal article" date="2020" name="Stud. Mycol.">
        <title>101 Dothideomycetes genomes: a test case for predicting lifestyles and emergence of pathogens.</title>
        <authorList>
            <person name="Haridas S."/>
            <person name="Albert R."/>
            <person name="Binder M."/>
            <person name="Bloem J."/>
            <person name="Labutti K."/>
            <person name="Salamov A."/>
            <person name="Andreopoulos B."/>
            <person name="Baker S."/>
            <person name="Barry K."/>
            <person name="Bills G."/>
            <person name="Bluhm B."/>
            <person name="Cannon C."/>
            <person name="Castanera R."/>
            <person name="Culley D."/>
            <person name="Daum C."/>
            <person name="Ezra D."/>
            <person name="Gonzalez J."/>
            <person name="Henrissat B."/>
            <person name="Kuo A."/>
            <person name="Liang C."/>
            <person name="Lipzen A."/>
            <person name="Lutzoni F."/>
            <person name="Magnuson J."/>
            <person name="Mondo S."/>
            <person name="Nolan M."/>
            <person name="Ohm R."/>
            <person name="Pangilinan J."/>
            <person name="Park H.-J."/>
            <person name="Ramirez L."/>
            <person name="Alfaro M."/>
            <person name="Sun H."/>
            <person name="Tritt A."/>
            <person name="Yoshinaga Y."/>
            <person name="Zwiers L.-H."/>
            <person name="Turgeon B."/>
            <person name="Goodwin S."/>
            <person name="Spatafora J."/>
            <person name="Crous P."/>
            <person name="Grigoriev I."/>
        </authorList>
    </citation>
    <scope>NUCLEOTIDE SEQUENCE</scope>
    <source>
        <strain evidence="5">CBS 115976</strain>
    </source>
</reference>
<evidence type="ECO:0000256" key="3">
    <source>
        <dbReference type="ARBA" id="ARBA00023242"/>
    </source>
</evidence>
<dbReference type="EMBL" id="MU004230">
    <property type="protein sequence ID" value="KAF2674993.1"/>
    <property type="molecule type" value="Genomic_DNA"/>
</dbReference>
<dbReference type="GO" id="GO:0003712">
    <property type="term" value="F:transcription coregulator activity"/>
    <property type="evidence" value="ECO:0007669"/>
    <property type="project" value="InterPro"/>
</dbReference>
<evidence type="ECO:0000313" key="6">
    <source>
        <dbReference type="Proteomes" id="UP000799302"/>
    </source>
</evidence>
<dbReference type="AlphaFoldDB" id="A0A6A6UU38"/>
<dbReference type="GO" id="GO:0016592">
    <property type="term" value="C:mediator complex"/>
    <property type="evidence" value="ECO:0007669"/>
    <property type="project" value="InterPro"/>
</dbReference>
<dbReference type="InterPro" id="IPR013921">
    <property type="entry name" value="Mediator_Med20"/>
</dbReference>
<keyword evidence="3 4" id="KW-0539">Nucleus</keyword>
<accession>A0A6A6UU38</accession>
<proteinExistence type="inferred from homology"/>
<dbReference type="GO" id="GO:0006357">
    <property type="term" value="P:regulation of transcription by RNA polymerase II"/>
    <property type="evidence" value="ECO:0007669"/>
    <property type="project" value="InterPro"/>
</dbReference>
<comment type="subcellular location">
    <subcellularLocation>
        <location evidence="1 4">Nucleus</location>
    </subcellularLocation>
</comment>
<comment type="similarity">
    <text evidence="2 4">Belongs to the Mediator complex subunit 20 family.</text>
</comment>
<dbReference type="Pfam" id="PF08612">
    <property type="entry name" value="Med20"/>
    <property type="match status" value="1"/>
</dbReference>
<keyword evidence="6" id="KW-1185">Reference proteome</keyword>
<organism evidence="5 6">
    <name type="scientific">Microthyrium microscopicum</name>
    <dbReference type="NCBI Taxonomy" id="703497"/>
    <lineage>
        <taxon>Eukaryota</taxon>
        <taxon>Fungi</taxon>
        <taxon>Dikarya</taxon>
        <taxon>Ascomycota</taxon>
        <taxon>Pezizomycotina</taxon>
        <taxon>Dothideomycetes</taxon>
        <taxon>Dothideomycetes incertae sedis</taxon>
        <taxon>Microthyriales</taxon>
        <taxon>Microthyriaceae</taxon>
        <taxon>Microthyrium</taxon>
    </lineage>
</organism>
<evidence type="ECO:0000313" key="5">
    <source>
        <dbReference type="EMBL" id="KAF2674993.1"/>
    </source>
</evidence>
<evidence type="ECO:0000256" key="2">
    <source>
        <dbReference type="ARBA" id="ARBA00010743"/>
    </source>
</evidence>
<comment type="function">
    <text evidence="4">Component of the Mediator complex, a coactivator involved in the regulated transcription of nearly all RNA polymerase II-dependent genes. Mediator functions as a bridge to convey information from gene-specific regulatory proteins to the basal RNA polymerase II transcription machinery. Mediator is recruited to promoters by direct interactions with regulatory proteins and serves as a scaffold for the assembly of a functional preinitiation complex with RNA polymerase II and the general transcription factors.</text>
</comment>
<evidence type="ECO:0000256" key="1">
    <source>
        <dbReference type="ARBA" id="ARBA00004123"/>
    </source>
</evidence>
<sequence>MSANERSSSSIGIFLIGDFDRVKNSQSIIAKLQEIFNISVLPKWSLEYRLYVTRPELSAANESTAQHVLWLSHVPKVLIGMPEVKDKVTSFRLAKIPATRKGDYQNFLSMKNTLIWTPKSHVGILNGMTIQQNDYTVRMGEVRAVGTNQGLRSFLIAIEVPSKVAVDGSVGKEEEERVRFEVMSLVKALGTGETKEAWGFGGELDIVRAWCDIMKSR</sequence>
<comment type="subunit">
    <text evidence="4">Component of the Mediator complex.</text>
</comment>
<keyword evidence="4" id="KW-0010">Activator</keyword>